<evidence type="ECO:0000256" key="1">
    <source>
        <dbReference type="ARBA" id="ARBA00001231"/>
    </source>
</evidence>
<dbReference type="GO" id="GO:0030203">
    <property type="term" value="P:glycosaminoglycan metabolic process"/>
    <property type="evidence" value="ECO:0007669"/>
    <property type="project" value="TreeGrafter"/>
</dbReference>
<keyword evidence="5" id="KW-0378">Hydrolase</keyword>
<name>A0A921ZF01_MANSE</name>
<dbReference type="InterPro" id="IPR025705">
    <property type="entry name" value="Beta_hexosaminidase_sua/sub"/>
</dbReference>
<dbReference type="PIRSF" id="PIRSF001093">
    <property type="entry name" value="B-hxosamndse_ab_euk"/>
    <property type="match status" value="1"/>
</dbReference>
<dbReference type="PROSITE" id="PS50007">
    <property type="entry name" value="PIPLC_X_DOMAIN"/>
    <property type="match status" value="1"/>
</dbReference>
<dbReference type="GO" id="GO:0004563">
    <property type="term" value="F:beta-N-acetylhexosaminidase activity"/>
    <property type="evidence" value="ECO:0007669"/>
    <property type="project" value="UniProtKB-EC"/>
</dbReference>
<proteinExistence type="inferred from homology"/>
<keyword evidence="9" id="KW-0326">Glycosidase</keyword>
<dbReference type="GO" id="GO:0006032">
    <property type="term" value="P:chitin catabolic process"/>
    <property type="evidence" value="ECO:0007669"/>
    <property type="project" value="UniProtKB-KW"/>
</dbReference>
<comment type="caution">
    <text evidence="17">The sequence shown here is derived from an EMBL/GenBank/DDBJ whole genome shotgun (WGS) entry which is preliminary data.</text>
</comment>
<feature type="domain" description="Glycoside hydrolase family 20 catalytic" evidence="15">
    <location>
        <begin position="104"/>
        <end position="419"/>
    </location>
</feature>
<dbReference type="Pfam" id="PF14845">
    <property type="entry name" value="Glycohydro_20b2"/>
    <property type="match status" value="1"/>
</dbReference>
<dbReference type="AlphaFoldDB" id="A0A921ZF01"/>
<evidence type="ECO:0000256" key="2">
    <source>
        <dbReference type="ARBA" id="ARBA00006285"/>
    </source>
</evidence>
<dbReference type="InterPro" id="IPR015883">
    <property type="entry name" value="Glyco_hydro_20_cat"/>
</dbReference>
<evidence type="ECO:0000256" key="10">
    <source>
        <dbReference type="ARBA" id="ARBA00023326"/>
    </source>
</evidence>
<sequence>MKRIAHRTRISLRKRNVRDAEHNDKHLGKIVRLDLKLTSPCEEYPYFGMDESYNLTIATQSLLVSNSVWGILRGMETFSQLFYLADVNYEVRINKTEIYDYPRYAHRGLLIDTSRHYLSLTKIQKTLDAMAMNKMNVLHWHIVDDQSFPYKSDKFPDLSRMGAYHPSMVYDKQAIEGVINYAKNRGIRVIPEFDVPGHTSSWGVAYPNILTRCYQNGQYLGLGPMNPIHNVTYKLLQDLFREVQERFPDKYFHVGGDEVELDCWESNTELREYMTQHDMTSATQLHSLFMANVIPLLGNNAKAIVWQEVYDEDVTLSNGTLIHVWKDNDINEMISILRDGHQLIYSSAWYLDHLKSGGDWADFYQADPRQMVRRYDNDVKVENIVGGEACMWGEVVNDFNIISRVWPRASAVAEKLWSAEINSVHEGFYDYRVPNDVYSRLEEHTCRMNRRGIHAQPPSGPGFCLGSV</sequence>
<dbReference type="Proteomes" id="UP000791440">
    <property type="component" value="Unassembled WGS sequence"/>
</dbReference>
<keyword evidence="4" id="KW-0732">Signal</keyword>
<gene>
    <name evidence="17" type="ORF">O3G_MSEX009696</name>
</gene>
<evidence type="ECO:0000256" key="14">
    <source>
        <dbReference type="PIRSR" id="PIRSR625705-1"/>
    </source>
</evidence>
<dbReference type="EC" id="3.2.1.52" evidence="3"/>
<keyword evidence="10" id="KW-0624">Polysaccharide degradation</keyword>
<keyword evidence="7" id="KW-0325">Glycoprotein</keyword>
<dbReference type="GO" id="GO:0005764">
    <property type="term" value="C:lysosome"/>
    <property type="evidence" value="ECO:0007669"/>
    <property type="project" value="TreeGrafter"/>
</dbReference>
<dbReference type="InterPro" id="IPR029019">
    <property type="entry name" value="HEX_eukaryotic_N"/>
</dbReference>
<comment type="catalytic activity">
    <reaction evidence="1">
        <text>Hydrolysis of terminal non-reducing N-acetyl-D-hexosamine residues in N-acetyl-beta-D-hexosaminides.</text>
        <dbReference type="EC" id="3.2.1.52"/>
    </reaction>
</comment>
<evidence type="ECO:0000313" key="17">
    <source>
        <dbReference type="EMBL" id="KAG6456375.1"/>
    </source>
</evidence>
<keyword evidence="6" id="KW-0146">Chitin degradation</keyword>
<comment type="similarity">
    <text evidence="2">Belongs to the glycosyl hydrolase 20 family.</text>
</comment>
<dbReference type="FunFam" id="3.20.20.80:FF:000063">
    <property type="entry name" value="Beta-hexosaminidase"/>
    <property type="match status" value="1"/>
</dbReference>
<evidence type="ECO:0000256" key="5">
    <source>
        <dbReference type="ARBA" id="ARBA00022801"/>
    </source>
</evidence>
<dbReference type="EMBL" id="JH668511">
    <property type="protein sequence ID" value="KAG6456375.1"/>
    <property type="molecule type" value="Genomic_DNA"/>
</dbReference>
<keyword evidence="18" id="KW-1185">Reference proteome</keyword>
<reference evidence="17" key="2">
    <citation type="submission" date="2020-12" db="EMBL/GenBank/DDBJ databases">
        <authorList>
            <person name="Kanost M."/>
        </authorList>
    </citation>
    <scope>NUCLEOTIDE SEQUENCE</scope>
</reference>
<dbReference type="PANTHER" id="PTHR22600">
    <property type="entry name" value="BETA-HEXOSAMINIDASE"/>
    <property type="match status" value="1"/>
</dbReference>
<dbReference type="GO" id="GO:0000272">
    <property type="term" value="P:polysaccharide catabolic process"/>
    <property type="evidence" value="ECO:0007669"/>
    <property type="project" value="UniProtKB-KW"/>
</dbReference>
<organism evidence="17 18">
    <name type="scientific">Manduca sexta</name>
    <name type="common">Tobacco hawkmoth</name>
    <name type="synonym">Tobacco hornworm</name>
    <dbReference type="NCBI Taxonomy" id="7130"/>
    <lineage>
        <taxon>Eukaryota</taxon>
        <taxon>Metazoa</taxon>
        <taxon>Ecdysozoa</taxon>
        <taxon>Arthropoda</taxon>
        <taxon>Hexapoda</taxon>
        <taxon>Insecta</taxon>
        <taxon>Pterygota</taxon>
        <taxon>Neoptera</taxon>
        <taxon>Endopterygota</taxon>
        <taxon>Lepidoptera</taxon>
        <taxon>Glossata</taxon>
        <taxon>Ditrysia</taxon>
        <taxon>Bombycoidea</taxon>
        <taxon>Sphingidae</taxon>
        <taxon>Sphinginae</taxon>
        <taxon>Sphingini</taxon>
        <taxon>Manduca</taxon>
    </lineage>
</organism>
<evidence type="ECO:0000256" key="7">
    <source>
        <dbReference type="ARBA" id="ARBA00023180"/>
    </source>
</evidence>
<evidence type="ECO:0000256" key="4">
    <source>
        <dbReference type="ARBA" id="ARBA00022729"/>
    </source>
</evidence>
<dbReference type="GO" id="GO:0016020">
    <property type="term" value="C:membrane"/>
    <property type="evidence" value="ECO:0007669"/>
    <property type="project" value="TreeGrafter"/>
</dbReference>
<evidence type="ECO:0000256" key="9">
    <source>
        <dbReference type="ARBA" id="ARBA00023295"/>
    </source>
</evidence>
<dbReference type="GO" id="GO:0006689">
    <property type="term" value="P:ganglioside catabolic process"/>
    <property type="evidence" value="ECO:0007669"/>
    <property type="project" value="TreeGrafter"/>
</dbReference>
<feature type="active site" description="Proton donor" evidence="14">
    <location>
        <position position="258"/>
    </location>
</feature>
<evidence type="ECO:0000259" key="15">
    <source>
        <dbReference type="Pfam" id="PF00728"/>
    </source>
</evidence>
<feature type="domain" description="Beta-hexosaminidase eukaryotic type N-terminal" evidence="16">
    <location>
        <begin position="13"/>
        <end position="81"/>
    </location>
</feature>
<evidence type="ECO:0000256" key="12">
    <source>
        <dbReference type="ARBA" id="ARBA00076634"/>
    </source>
</evidence>
<evidence type="ECO:0000256" key="13">
    <source>
        <dbReference type="ARBA" id="ARBA00076749"/>
    </source>
</evidence>
<accession>A0A921ZF01</accession>
<evidence type="ECO:0000256" key="11">
    <source>
        <dbReference type="ARBA" id="ARBA00070325"/>
    </source>
</evidence>
<keyword evidence="8" id="KW-0119">Carbohydrate metabolism</keyword>
<dbReference type="Pfam" id="PF00728">
    <property type="entry name" value="Glyco_hydro_20"/>
    <property type="match status" value="1"/>
</dbReference>
<reference evidence="17" key="1">
    <citation type="journal article" date="2016" name="Insect Biochem. Mol. Biol.">
        <title>Multifaceted biological insights from a draft genome sequence of the tobacco hornworm moth, Manduca sexta.</title>
        <authorList>
            <person name="Kanost M.R."/>
            <person name="Arrese E.L."/>
            <person name="Cao X."/>
            <person name="Chen Y.R."/>
            <person name="Chellapilla S."/>
            <person name="Goldsmith M.R."/>
            <person name="Grosse-Wilde E."/>
            <person name="Heckel D.G."/>
            <person name="Herndon N."/>
            <person name="Jiang H."/>
            <person name="Papanicolaou A."/>
            <person name="Qu J."/>
            <person name="Soulages J.L."/>
            <person name="Vogel H."/>
            <person name="Walters J."/>
            <person name="Waterhouse R.M."/>
            <person name="Ahn S.J."/>
            <person name="Almeida F.C."/>
            <person name="An C."/>
            <person name="Aqrawi P."/>
            <person name="Bretschneider A."/>
            <person name="Bryant W.B."/>
            <person name="Bucks S."/>
            <person name="Chao H."/>
            <person name="Chevignon G."/>
            <person name="Christen J.M."/>
            <person name="Clarke D.F."/>
            <person name="Dittmer N.T."/>
            <person name="Ferguson L.C.F."/>
            <person name="Garavelou S."/>
            <person name="Gordon K.H.J."/>
            <person name="Gunaratna R.T."/>
            <person name="Han Y."/>
            <person name="Hauser F."/>
            <person name="He Y."/>
            <person name="Heidel-Fischer H."/>
            <person name="Hirsh A."/>
            <person name="Hu Y."/>
            <person name="Jiang H."/>
            <person name="Kalra D."/>
            <person name="Klinner C."/>
            <person name="Konig C."/>
            <person name="Kovar C."/>
            <person name="Kroll A.R."/>
            <person name="Kuwar S.S."/>
            <person name="Lee S.L."/>
            <person name="Lehman R."/>
            <person name="Li K."/>
            <person name="Li Z."/>
            <person name="Liang H."/>
            <person name="Lovelace S."/>
            <person name="Lu Z."/>
            <person name="Mansfield J.H."/>
            <person name="McCulloch K.J."/>
            <person name="Mathew T."/>
            <person name="Morton B."/>
            <person name="Muzny D.M."/>
            <person name="Neunemann D."/>
            <person name="Ongeri F."/>
            <person name="Pauchet Y."/>
            <person name="Pu L.L."/>
            <person name="Pyrousis I."/>
            <person name="Rao X.J."/>
            <person name="Redding A."/>
            <person name="Roesel C."/>
            <person name="Sanchez-Gracia A."/>
            <person name="Schaack S."/>
            <person name="Shukla A."/>
            <person name="Tetreau G."/>
            <person name="Wang Y."/>
            <person name="Xiong G.H."/>
            <person name="Traut W."/>
            <person name="Walsh T.K."/>
            <person name="Worley K.C."/>
            <person name="Wu D."/>
            <person name="Wu W."/>
            <person name="Wu Y.Q."/>
            <person name="Zhang X."/>
            <person name="Zou Z."/>
            <person name="Zucker H."/>
            <person name="Briscoe A.D."/>
            <person name="Burmester T."/>
            <person name="Clem R.J."/>
            <person name="Feyereisen R."/>
            <person name="Grimmelikhuijzen C.J.P."/>
            <person name="Hamodrakas S.J."/>
            <person name="Hansson B.S."/>
            <person name="Huguet E."/>
            <person name="Jermiin L.S."/>
            <person name="Lan Q."/>
            <person name="Lehman H.K."/>
            <person name="Lorenzen M."/>
            <person name="Merzendorfer H."/>
            <person name="Michalopoulos I."/>
            <person name="Morton D.B."/>
            <person name="Muthukrishnan S."/>
            <person name="Oakeshott J.G."/>
            <person name="Palmer W."/>
            <person name="Park Y."/>
            <person name="Passarelli A.L."/>
            <person name="Rozas J."/>
            <person name="Schwartz L.M."/>
            <person name="Smith W."/>
            <person name="Southgate A."/>
            <person name="Vilcinskas A."/>
            <person name="Vogt R."/>
            <person name="Wang P."/>
            <person name="Werren J."/>
            <person name="Yu X.Q."/>
            <person name="Zhou J.J."/>
            <person name="Brown S.J."/>
            <person name="Scherer S.E."/>
            <person name="Richards S."/>
            <person name="Blissard G.W."/>
        </authorList>
    </citation>
    <scope>NUCLEOTIDE SEQUENCE</scope>
</reference>
<dbReference type="PANTHER" id="PTHR22600:SF21">
    <property type="entry name" value="BETA-HEXOSAMINIDASE A"/>
    <property type="match status" value="1"/>
</dbReference>
<protein>
    <recommendedName>
        <fullName evidence="11">Chitooligosaccharidolytic beta-N-acetylglucosaminidase</fullName>
        <ecNumber evidence="3">3.2.1.52</ecNumber>
    </recommendedName>
    <alternativeName>
        <fullName evidence="13">Beta-GlcNAcase</fullName>
    </alternativeName>
    <alternativeName>
        <fullName evidence="12">Beta-hexosaminidase</fullName>
    </alternativeName>
</protein>
<evidence type="ECO:0000256" key="6">
    <source>
        <dbReference type="ARBA" id="ARBA00023024"/>
    </source>
</evidence>
<evidence type="ECO:0000256" key="3">
    <source>
        <dbReference type="ARBA" id="ARBA00012663"/>
    </source>
</evidence>
<evidence type="ECO:0000259" key="16">
    <source>
        <dbReference type="Pfam" id="PF14845"/>
    </source>
</evidence>
<evidence type="ECO:0000256" key="8">
    <source>
        <dbReference type="ARBA" id="ARBA00023277"/>
    </source>
</evidence>
<evidence type="ECO:0000313" key="18">
    <source>
        <dbReference type="Proteomes" id="UP000791440"/>
    </source>
</evidence>
<dbReference type="CDD" id="cd06562">
    <property type="entry name" value="GH20_HexA_HexB-like"/>
    <property type="match status" value="1"/>
</dbReference>